<dbReference type="AlphaFoldDB" id="A0AA46WUY7"/>
<evidence type="ECO:0000313" key="1">
    <source>
        <dbReference type="EMBL" id="UZF44277.1"/>
    </source>
</evidence>
<reference evidence="1 2" key="1">
    <citation type="journal article" date="2021" name="Front. Microbiol.">
        <title>Bacterial Transformation of Aromatic Monomers in Softwood Black Liquor.</title>
        <authorList>
            <person name="Navas L.E."/>
            <person name="Dexter G."/>
            <person name="Liu J."/>
            <person name="Levy-Booth D."/>
            <person name="Cho M."/>
            <person name="Jang S.K."/>
            <person name="Mansfield S.D."/>
            <person name="Renneckar S."/>
            <person name="Mohn W.W."/>
            <person name="Eltis L.D."/>
        </authorList>
    </citation>
    <scope>NUCLEOTIDE SEQUENCE [LARGE SCALE GENOMIC DNA]</scope>
    <source>
        <strain evidence="1 2">GD02</strain>
    </source>
</reference>
<organism evidence="1 2">
    <name type="scientific">Rhodococcus rhodochrous</name>
    <dbReference type="NCBI Taxonomy" id="1829"/>
    <lineage>
        <taxon>Bacteria</taxon>
        <taxon>Bacillati</taxon>
        <taxon>Actinomycetota</taxon>
        <taxon>Actinomycetes</taxon>
        <taxon>Mycobacteriales</taxon>
        <taxon>Nocardiaceae</taxon>
        <taxon>Rhodococcus</taxon>
    </lineage>
</organism>
<evidence type="ECO:0000313" key="2">
    <source>
        <dbReference type="Proteomes" id="UP001162740"/>
    </source>
</evidence>
<protein>
    <submittedName>
        <fullName evidence="1">Uncharacterized protein</fullName>
    </submittedName>
</protein>
<gene>
    <name evidence="1" type="ORF">KUM34_020830</name>
</gene>
<proteinExistence type="predicted"/>
<accession>A0AA46WUY7</accession>
<sequence length="115" mass="13283">MADEKIFVVDRVVTKPGCARTFIDRYIDEYAPGGRERGMTLDRILVSPPIWSDDETNVVTITWSVDGVESWWNMTRQGRRDPELGRWWTAMNEYVIERSRTMAAEAGDVERLADV</sequence>
<name>A0AA46WUY7_RHORH</name>
<dbReference type="EMBL" id="CP083974">
    <property type="protein sequence ID" value="UZF44277.1"/>
    <property type="molecule type" value="Genomic_DNA"/>
</dbReference>
<dbReference type="Proteomes" id="UP001162740">
    <property type="component" value="Chromosome"/>
</dbReference>
<dbReference type="RefSeq" id="WP_120280238.1">
    <property type="nucleotide sequence ID" value="NZ_CP083974.1"/>
</dbReference>